<dbReference type="SFLD" id="SFLDG01017">
    <property type="entry name" value="Polyprenyl_Transferase_Like"/>
    <property type="match status" value="1"/>
</dbReference>
<evidence type="ECO:0000256" key="12">
    <source>
        <dbReference type="RuleBase" id="RU004466"/>
    </source>
</evidence>
<evidence type="ECO:0000313" key="14">
    <source>
        <dbReference type="Proteomes" id="UP000321901"/>
    </source>
</evidence>
<dbReference type="InterPro" id="IPR008949">
    <property type="entry name" value="Isoprenoid_synthase_dom_sf"/>
</dbReference>
<dbReference type="SUPFAM" id="SSF48576">
    <property type="entry name" value="Terpenoid synthases"/>
    <property type="match status" value="1"/>
</dbReference>
<dbReference type="PROSITE" id="PS00723">
    <property type="entry name" value="POLYPRENYL_SYNTHASE_1"/>
    <property type="match status" value="1"/>
</dbReference>
<dbReference type="PROSITE" id="PS00444">
    <property type="entry name" value="POLYPRENYL_SYNTHASE_2"/>
    <property type="match status" value="1"/>
</dbReference>
<protein>
    <recommendedName>
        <fullName evidence="4">Farnesyl diphosphate synthase</fullName>
        <ecNumber evidence="3">2.5.1.10</ecNumber>
    </recommendedName>
    <alternativeName>
        <fullName evidence="10">(2E,6E)-farnesyl diphosphate synthase</fullName>
    </alternativeName>
    <alternativeName>
        <fullName evidence="9">Geranyltranstransferase</fullName>
    </alternativeName>
</protein>
<evidence type="ECO:0000256" key="6">
    <source>
        <dbReference type="ARBA" id="ARBA00022723"/>
    </source>
</evidence>
<organism evidence="13 14">
    <name type="scientific">Sporosarcina luteola</name>
    <dbReference type="NCBI Taxonomy" id="582850"/>
    <lineage>
        <taxon>Bacteria</taxon>
        <taxon>Bacillati</taxon>
        <taxon>Bacillota</taxon>
        <taxon>Bacilli</taxon>
        <taxon>Bacillales</taxon>
        <taxon>Caryophanaceae</taxon>
        <taxon>Sporosarcina</taxon>
    </lineage>
</organism>
<evidence type="ECO:0000256" key="10">
    <source>
        <dbReference type="ARBA" id="ARBA00032873"/>
    </source>
</evidence>
<evidence type="ECO:0000256" key="2">
    <source>
        <dbReference type="ARBA" id="ARBA00006706"/>
    </source>
</evidence>
<keyword evidence="5 12" id="KW-0808">Transferase</keyword>
<dbReference type="Pfam" id="PF00348">
    <property type="entry name" value="polyprenyl_synt"/>
    <property type="match status" value="1"/>
</dbReference>
<comment type="caution">
    <text evidence="13">The sequence shown here is derived from an EMBL/GenBank/DDBJ whole genome shotgun (WGS) entry which is preliminary data.</text>
</comment>
<dbReference type="RefSeq" id="WP_147058882.1">
    <property type="nucleotide sequence ID" value="NZ_BJYL01000034.1"/>
</dbReference>
<gene>
    <name evidence="13" type="primary">ispA</name>
    <name evidence="13" type="ORF">SLU01_25370</name>
</gene>
<dbReference type="EMBL" id="BJYL01000034">
    <property type="protein sequence ID" value="GEN84225.1"/>
    <property type="molecule type" value="Genomic_DNA"/>
</dbReference>
<comment type="similarity">
    <text evidence="2 12">Belongs to the FPP/GGPP synthase family.</text>
</comment>
<dbReference type="PANTHER" id="PTHR43281:SF1">
    <property type="entry name" value="FARNESYL DIPHOSPHATE SYNTHASE"/>
    <property type="match status" value="1"/>
</dbReference>
<dbReference type="InterPro" id="IPR033749">
    <property type="entry name" value="Polyprenyl_synt_CS"/>
</dbReference>
<reference evidence="13 14" key="1">
    <citation type="submission" date="2019-07" db="EMBL/GenBank/DDBJ databases">
        <title>Whole genome shotgun sequence of Sporosarcina luteola NBRC 105378.</title>
        <authorList>
            <person name="Hosoyama A."/>
            <person name="Uohara A."/>
            <person name="Ohji S."/>
            <person name="Ichikawa N."/>
        </authorList>
    </citation>
    <scope>NUCLEOTIDE SEQUENCE [LARGE SCALE GENOMIC DNA]</scope>
    <source>
        <strain evidence="13 14">NBRC 105378</strain>
    </source>
</reference>
<dbReference type="NCBIfam" id="NF045485">
    <property type="entry name" value="FPPsyn"/>
    <property type="match status" value="1"/>
</dbReference>
<evidence type="ECO:0000256" key="9">
    <source>
        <dbReference type="ARBA" id="ARBA00032380"/>
    </source>
</evidence>
<dbReference type="InterPro" id="IPR000092">
    <property type="entry name" value="Polyprenyl_synt"/>
</dbReference>
<dbReference type="InterPro" id="IPR053378">
    <property type="entry name" value="Prenyl_diphosphate_synthase"/>
</dbReference>
<name>A0A511Z9U8_9BACL</name>
<dbReference type="GO" id="GO:0004337">
    <property type="term" value="F:(2E,6E)-farnesyl diphosphate synthase activity"/>
    <property type="evidence" value="ECO:0007669"/>
    <property type="project" value="UniProtKB-EC"/>
</dbReference>
<evidence type="ECO:0000256" key="8">
    <source>
        <dbReference type="ARBA" id="ARBA00023229"/>
    </source>
</evidence>
<evidence type="ECO:0000256" key="4">
    <source>
        <dbReference type="ARBA" id="ARBA00015100"/>
    </source>
</evidence>
<comment type="cofactor">
    <cofactor evidence="1">
        <name>Mg(2+)</name>
        <dbReference type="ChEBI" id="CHEBI:18420"/>
    </cofactor>
</comment>
<keyword evidence="8" id="KW-0414">Isoprene biosynthesis</keyword>
<dbReference type="GO" id="GO:0046872">
    <property type="term" value="F:metal ion binding"/>
    <property type="evidence" value="ECO:0007669"/>
    <property type="project" value="UniProtKB-KW"/>
</dbReference>
<dbReference type="Proteomes" id="UP000321901">
    <property type="component" value="Unassembled WGS sequence"/>
</dbReference>
<keyword evidence="7" id="KW-0460">Magnesium</keyword>
<evidence type="ECO:0000256" key="7">
    <source>
        <dbReference type="ARBA" id="ARBA00022842"/>
    </source>
</evidence>
<dbReference type="FunFam" id="1.10.600.10:FF:000001">
    <property type="entry name" value="Geranylgeranyl diphosphate synthase"/>
    <property type="match status" value="1"/>
</dbReference>
<evidence type="ECO:0000256" key="1">
    <source>
        <dbReference type="ARBA" id="ARBA00001946"/>
    </source>
</evidence>
<keyword evidence="6" id="KW-0479">Metal-binding</keyword>
<proteinExistence type="inferred from homology"/>
<dbReference type="EC" id="2.5.1.10" evidence="3"/>
<dbReference type="CDD" id="cd00685">
    <property type="entry name" value="Trans_IPPS_HT"/>
    <property type="match status" value="1"/>
</dbReference>
<evidence type="ECO:0000313" key="13">
    <source>
        <dbReference type="EMBL" id="GEN84225.1"/>
    </source>
</evidence>
<dbReference type="GO" id="GO:0016114">
    <property type="term" value="P:terpenoid biosynthetic process"/>
    <property type="evidence" value="ECO:0007669"/>
    <property type="project" value="UniProtKB-ARBA"/>
</dbReference>
<dbReference type="SFLD" id="SFLDS00005">
    <property type="entry name" value="Isoprenoid_Synthase_Type_I"/>
    <property type="match status" value="1"/>
</dbReference>
<accession>A0A511Z9U8</accession>
<dbReference type="Gene3D" id="1.10.600.10">
    <property type="entry name" value="Farnesyl Diphosphate Synthase"/>
    <property type="match status" value="1"/>
</dbReference>
<sequence>MDKQLQLFISDKTPQIDDEMNRLIASEKSPANLKDSMLYSVKAGGKRIRPLLVLAVLEDFDKVSGDDLKVACASELIHTYSLIHDDLPCMDDDDFRRGKPTNHKVYGEATAVLAGDALQTRAFGILASLQHTSSEKMVKLITLLANASGANGMVGGQILDMEGETALLSLPELEEVHMQKTGALLSFCIEAGAILADASESQLMQLREYARNIGLAFQIKDDILDVTSTTEQLGKTANSDAASDKSTYPSLLGLEGAQQQLEKYHKNAIESLSFLGKENAMLKLFADYIVHRNA</sequence>
<evidence type="ECO:0000256" key="5">
    <source>
        <dbReference type="ARBA" id="ARBA00022679"/>
    </source>
</evidence>
<dbReference type="PANTHER" id="PTHR43281">
    <property type="entry name" value="FARNESYL DIPHOSPHATE SYNTHASE"/>
    <property type="match status" value="1"/>
</dbReference>
<dbReference type="GO" id="GO:0005737">
    <property type="term" value="C:cytoplasm"/>
    <property type="evidence" value="ECO:0007669"/>
    <property type="project" value="UniProtKB-ARBA"/>
</dbReference>
<comment type="catalytic activity">
    <reaction evidence="11">
        <text>isopentenyl diphosphate + (2E)-geranyl diphosphate = (2E,6E)-farnesyl diphosphate + diphosphate</text>
        <dbReference type="Rhea" id="RHEA:19361"/>
        <dbReference type="ChEBI" id="CHEBI:33019"/>
        <dbReference type="ChEBI" id="CHEBI:58057"/>
        <dbReference type="ChEBI" id="CHEBI:128769"/>
        <dbReference type="ChEBI" id="CHEBI:175763"/>
        <dbReference type="EC" id="2.5.1.10"/>
    </reaction>
</comment>
<dbReference type="AlphaFoldDB" id="A0A511Z9U8"/>
<evidence type="ECO:0000256" key="3">
    <source>
        <dbReference type="ARBA" id="ARBA00012439"/>
    </source>
</evidence>
<keyword evidence="14" id="KW-1185">Reference proteome</keyword>
<dbReference type="OrthoDB" id="9805316at2"/>
<evidence type="ECO:0000256" key="11">
    <source>
        <dbReference type="ARBA" id="ARBA00049399"/>
    </source>
</evidence>